<name>A0ABN1B070_9BACI</name>
<dbReference type="InterPro" id="IPR027417">
    <property type="entry name" value="P-loop_NTPase"/>
</dbReference>
<organism evidence="4 5">
    <name type="scientific">Salinibacillus aidingensis</name>
    <dbReference type="NCBI Taxonomy" id="237684"/>
    <lineage>
        <taxon>Bacteria</taxon>
        <taxon>Bacillati</taxon>
        <taxon>Bacillota</taxon>
        <taxon>Bacilli</taxon>
        <taxon>Bacillales</taxon>
        <taxon>Bacillaceae</taxon>
        <taxon>Salinibacillus</taxon>
    </lineage>
</organism>
<gene>
    <name evidence="4" type="ORF">GCM10008986_09880</name>
</gene>
<accession>A0ABN1B070</accession>
<keyword evidence="5" id="KW-1185">Reference proteome</keyword>
<dbReference type="SUPFAM" id="SSF52540">
    <property type="entry name" value="P-loop containing nucleoside triphosphate hydrolases"/>
    <property type="match status" value="1"/>
</dbReference>
<dbReference type="RefSeq" id="WP_343838291.1">
    <property type="nucleotide sequence ID" value="NZ_BAAADO010000002.1"/>
</dbReference>
<sequence length="296" mass="34987">MLDFMIIGAQKSASTFIHRCLEEHPEVYMPQDEISVFENPDYHMEGLKKLETIIENSNAPIKGIKRPNYLAKEECPKRIRGYSENIKLIVVLRNPVNRTISAYYHYMRMGFLPITPLEEGIKSILNGSLSKKYQSAKDIIEYGYYYKHIDLYLKYFNKNQILVMFDEDIKMDSINTLKRVYNFLGIQNKTYIPNSLTKKPNMGMYNLNRLRINKIKNKIIYKYNKTNTRLTQRSGPIINLSKILFRGIDELVLKRIFSEKKPELSFEIKSKLYSVYEEDLNNLEKLLKINLSHWKV</sequence>
<reference evidence="4 5" key="1">
    <citation type="journal article" date="2019" name="Int. J. Syst. Evol. Microbiol.">
        <title>The Global Catalogue of Microorganisms (GCM) 10K type strain sequencing project: providing services to taxonomists for standard genome sequencing and annotation.</title>
        <authorList>
            <consortium name="The Broad Institute Genomics Platform"/>
            <consortium name="The Broad Institute Genome Sequencing Center for Infectious Disease"/>
            <person name="Wu L."/>
            <person name="Ma J."/>
        </authorList>
    </citation>
    <scope>NUCLEOTIDE SEQUENCE [LARGE SCALE GENOMIC DNA]</scope>
    <source>
        <strain evidence="4 5">JCM 12389</strain>
    </source>
</reference>
<proteinExistence type="predicted"/>
<dbReference type="PANTHER" id="PTHR10605:SF56">
    <property type="entry name" value="BIFUNCTIONAL HEPARAN SULFATE N-DEACETYLASE_N-SULFOTRANSFERASE"/>
    <property type="match status" value="1"/>
</dbReference>
<evidence type="ECO:0000259" key="3">
    <source>
        <dbReference type="Pfam" id="PF00685"/>
    </source>
</evidence>
<dbReference type="Proteomes" id="UP001500880">
    <property type="component" value="Unassembled WGS sequence"/>
</dbReference>
<dbReference type="Gene3D" id="3.40.50.300">
    <property type="entry name" value="P-loop containing nucleotide triphosphate hydrolases"/>
    <property type="match status" value="1"/>
</dbReference>
<evidence type="ECO:0000313" key="5">
    <source>
        <dbReference type="Proteomes" id="UP001500880"/>
    </source>
</evidence>
<protein>
    <recommendedName>
        <fullName evidence="3">Sulfotransferase domain-containing protein</fullName>
    </recommendedName>
</protein>
<keyword evidence="2" id="KW-0325">Glycoprotein</keyword>
<dbReference type="EMBL" id="BAAADO010000002">
    <property type="protein sequence ID" value="GAA0486502.1"/>
    <property type="molecule type" value="Genomic_DNA"/>
</dbReference>
<evidence type="ECO:0000256" key="2">
    <source>
        <dbReference type="ARBA" id="ARBA00023180"/>
    </source>
</evidence>
<evidence type="ECO:0000256" key="1">
    <source>
        <dbReference type="ARBA" id="ARBA00022679"/>
    </source>
</evidence>
<dbReference type="InterPro" id="IPR000863">
    <property type="entry name" value="Sulfotransferase_dom"/>
</dbReference>
<dbReference type="InterPro" id="IPR037359">
    <property type="entry name" value="NST/OST"/>
</dbReference>
<dbReference type="PANTHER" id="PTHR10605">
    <property type="entry name" value="HEPARAN SULFATE SULFOTRANSFERASE"/>
    <property type="match status" value="1"/>
</dbReference>
<keyword evidence="1" id="KW-0808">Transferase</keyword>
<feature type="domain" description="Sulfotransferase" evidence="3">
    <location>
        <begin position="3"/>
        <end position="280"/>
    </location>
</feature>
<evidence type="ECO:0000313" key="4">
    <source>
        <dbReference type="EMBL" id="GAA0486502.1"/>
    </source>
</evidence>
<dbReference type="Pfam" id="PF00685">
    <property type="entry name" value="Sulfotransfer_1"/>
    <property type="match status" value="1"/>
</dbReference>
<comment type="caution">
    <text evidence="4">The sequence shown here is derived from an EMBL/GenBank/DDBJ whole genome shotgun (WGS) entry which is preliminary data.</text>
</comment>